<dbReference type="EMBL" id="PNCG01000002">
    <property type="protein sequence ID" value="TMP88696.1"/>
    <property type="molecule type" value="Genomic_DNA"/>
</dbReference>
<dbReference type="RefSeq" id="WP_138547511.1">
    <property type="nucleotide sequence ID" value="NZ_PNCG01000002.1"/>
</dbReference>
<reference evidence="8" key="2">
    <citation type="submission" date="2019-06" db="EMBL/GenBank/DDBJ databases">
        <title>Co-occurence of chitin degradation, pigmentation and bioactivity in marine Pseudoalteromonas.</title>
        <authorList>
            <person name="Sonnenschein E.C."/>
            <person name="Bech P.K."/>
        </authorList>
    </citation>
    <scope>NUCLEOTIDE SEQUENCE [LARGE SCALE GENOMIC DNA]</scope>
    <source>
        <strain evidence="8">S2897</strain>
    </source>
</reference>
<comment type="caution">
    <text evidence="7">The sequence shown here is derived from an EMBL/GenBank/DDBJ whole genome shotgun (WGS) entry which is preliminary data.</text>
</comment>
<evidence type="ECO:0000313" key="7">
    <source>
        <dbReference type="EMBL" id="TMP88696.1"/>
    </source>
</evidence>
<comment type="similarity">
    <text evidence="2">Belongs to the bacterial solute-binding protein 8 family.</text>
</comment>
<protein>
    <submittedName>
        <fullName evidence="7">Ferric anguibactin-binding protein</fullName>
    </submittedName>
</protein>
<dbReference type="Pfam" id="PF01497">
    <property type="entry name" value="Peripla_BP_2"/>
    <property type="match status" value="1"/>
</dbReference>
<dbReference type="Gene3D" id="3.40.50.1980">
    <property type="entry name" value="Nitrogenase molybdenum iron protein domain"/>
    <property type="match status" value="2"/>
</dbReference>
<dbReference type="InterPro" id="IPR033870">
    <property type="entry name" value="FatB"/>
</dbReference>
<evidence type="ECO:0000259" key="6">
    <source>
        <dbReference type="PROSITE" id="PS50983"/>
    </source>
</evidence>
<dbReference type="SUPFAM" id="SSF53807">
    <property type="entry name" value="Helical backbone' metal receptor"/>
    <property type="match status" value="1"/>
</dbReference>
<sequence length="310" mass="34498">MKTAFMKNFFQLFLSFLTVVALSTTMVSAKEIAIKHLKGTAKFNGVPKRVVVLGNASLDILDRLGIKPVGAPHSLLPNYLANYEHSTQNTGTTAEPDFEAIFSLKPDVIIAENRMLKIYDDIKQIAPTIMFYIDSGNYWQDAQKNWRMLGKLFDKEAEIERLINQVQVKIDKLGKQITEQQLNALMIMNNGNNLAMFNKGSRFSLIFDEFNFAQSTSENIAPIKGNHGSLISFEYIADAKPDVMFVMDREQAIGRSSGKAQALFNNPLVNGTPAAKNSRLIFIDSNAWYISTGGITATELMVADAEKALL</sequence>
<dbReference type="CDD" id="cd01140">
    <property type="entry name" value="FatB"/>
    <property type="match status" value="1"/>
</dbReference>
<organism evidence="7 8">
    <name type="scientific">Pseudoalteromonas ruthenica</name>
    <dbReference type="NCBI Taxonomy" id="151081"/>
    <lineage>
        <taxon>Bacteria</taxon>
        <taxon>Pseudomonadati</taxon>
        <taxon>Pseudomonadota</taxon>
        <taxon>Gammaproteobacteria</taxon>
        <taxon>Alteromonadales</taxon>
        <taxon>Pseudoalteromonadaceae</taxon>
        <taxon>Pseudoalteromonas</taxon>
    </lineage>
</organism>
<evidence type="ECO:0000256" key="5">
    <source>
        <dbReference type="ARBA" id="ARBA00022729"/>
    </source>
</evidence>
<dbReference type="PANTHER" id="PTHR30532:SF28">
    <property type="entry name" value="PETROBACTIN-BINDING PROTEIN YCLQ"/>
    <property type="match status" value="1"/>
</dbReference>
<dbReference type="InterPro" id="IPR051313">
    <property type="entry name" value="Bact_iron-sidero_bind"/>
</dbReference>
<keyword evidence="4" id="KW-0410">Iron transport</keyword>
<dbReference type="Proteomes" id="UP000305874">
    <property type="component" value="Unassembled WGS sequence"/>
</dbReference>
<keyword evidence="5" id="KW-0732">Signal</keyword>
<keyword evidence="4" id="KW-0406">Ion transport</keyword>
<name>A0A5S3ZAN6_9GAMM</name>
<gene>
    <name evidence="7" type="ORF">CWC05_04525</name>
</gene>
<evidence type="ECO:0000256" key="2">
    <source>
        <dbReference type="ARBA" id="ARBA00008814"/>
    </source>
</evidence>
<evidence type="ECO:0000313" key="8">
    <source>
        <dbReference type="Proteomes" id="UP000305874"/>
    </source>
</evidence>
<keyword evidence="4" id="KW-0408">Iron</keyword>
<dbReference type="InterPro" id="IPR002491">
    <property type="entry name" value="ABC_transptr_periplasmic_BD"/>
</dbReference>
<evidence type="ECO:0000256" key="4">
    <source>
        <dbReference type="ARBA" id="ARBA00022496"/>
    </source>
</evidence>
<dbReference type="GO" id="GO:1901678">
    <property type="term" value="P:iron coordination entity transport"/>
    <property type="evidence" value="ECO:0007669"/>
    <property type="project" value="UniProtKB-ARBA"/>
</dbReference>
<dbReference type="AlphaFoldDB" id="A0A5S3ZAN6"/>
<evidence type="ECO:0000256" key="1">
    <source>
        <dbReference type="ARBA" id="ARBA00004196"/>
    </source>
</evidence>
<dbReference type="PANTHER" id="PTHR30532">
    <property type="entry name" value="IRON III DICITRATE-BINDING PERIPLASMIC PROTEIN"/>
    <property type="match status" value="1"/>
</dbReference>
<dbReference type="GO" id="GO:0030288">
    <property type="term" value="C:outer membrane-bounded periplasmic space"/>
    <property type="evidence" value="ECO:0007669"/>
    <property type="project" value="TreeGrafter"/>
</dbReference>
<feature type="domain" description="Fe/B12 periplasmic-binding" evidence="6">
    <location>
        <begin position="49"/>
        <end position="310"/>
    </location>
</feature>
<accession>A0A5S3ZAN6</accession>
<comment type="subcellular location">
    <subcellularLocation>
        <location evidence="1">Cell envelope</location>
    </subcellularLocation>
</comment>
<dbReference type="PROSITE" id="PS50983">
    <property type="entry name" value="FE_B12_PBP"/>
    <property type="match status" value="1"/>
</dbReference>
<keyword evidence="3" id="KW-0813">Transport</keyword>
<reference evidence="7 8" key="1">
    <citation type="submission" date="2017-12" db="EMBL/GenBank/DDBJ databases">
        <authorList>
            <person name="Paulsen S."/>
            <person name="Gram L.K."/>
        </authorList>
    </citation>
    <scope>NUCLEOTIDE SEQUENCE [LARGE SCALE GENOMIC DNA]</scope>
    <source>
        <strain evidence="7 8">S2897</strain>
    </source>
</reference>
<evidence type="ECO:0000256" key="3">
    <source>
        <dbReference type="ARBA" id="ARBA00022448"/>
    </source>
</evidence>
<proteinExistence type="inferred from homology"/>